<proteinExistence type="predicted"/>
<dbReference type="Proteomes" id="UP000245429">
    <property type="component" value="Chromosome"/>
</dbReference>
<keyword evidence="3" id="KW-1185">Reference proteome</keyword>
<name>A0A2U8QRQ8_9FLAO</name>
<gene>
    <name evidence="2" type="ORF">DI487_00710</name>
</gene>
<accession>A0A2U8QRQ8</accession>
<sequence length="201" mass="23741">MSLFKVIQENCPHCNAIQEIKYYQTVNVTLEPNLKEEVLSGTLNSKKCTNCRKEITIFSGLLYHDMENRLMFEVKVSDEQDERKAETLNEFKKNGYIYREVHSYPELVEKIHIFDNKLNDQVVESVSNKLKAMLDESLKQVKETDIEFNVFFKKIEKGLFKKKLVFFCFSHPSQIMEMKYEIKNLSANERKDLYTIDSLRG</sequence>
<evidence type="ECO:0000259" key="1">
    <source>
        <dbReference type="Pfam" id="PF14353"/>
    </source>
</evidence>
<dbReference type="AlphaFoldDB" id="A0A2U8QRQ8"/>
<organism evidence="2 3">
    <name type="scientific">Flavobacterium sediminis</name>
    <dbReference type="NCBI Taxonomy" id="2201181"/>
    <lineage>
        <taxon>Bacteria</taxon>
        <taxon>Pseudomonadati</taxon>
        <taxon>Bacteroidota</taxon>
        <taxon>Flavobacteriia</taxon>
        <taxon>Flavobacteriales</taxon>
        <taxon>Flavobacteriaceae</taxon>
        <taxon>Flavobacterium</taxon>
    </lineage>
</organism>
<dbReference type="InterPro" id="IPR025682">
    <property type="entry name" value="CpXC_dom"/>
</dbReference>
<dbReference type="KEGG" id="fse:DI487_00710"/>
<protein>
    <recommendedName>
        <fullName evidence="1">CpXC domain-containing protein</fullName>
    </recommendedName>
</protein>
<evidence type="ECO:0000313" key="3">
    <source>
        <dbReference type="Proteomes" id="UP000245429"/>
    </source>
</evidence>
<reference evidence="2 3" key="1">
    <citation type="submission" date="2018-05" db="EMBL/GenBank/DDBJ databases">
        <title>Flavobacterium sp. MEBiC07310.</title>
        <authorList>
            <person name="Baek K."/>
        </authorList>
    </citation>
    <scope>NUCLEOTIDE SEQUENCE [LARGE SCALE GENOMIC DNA]</scope>
    <source>
        <strain evidence="2 3">MEBiC07310</strain>
    </source>
</reference>
<dbReference type="Pfam" id="PF14353">
    <property type="entry name" value="CpXC"/>
    <property type="match status" value="1"/>
</dbReference>
<dbReference type="EMBL" id="CP029463">
    <property type="protein sequence ID" value="AWM12534.1"/>
    <property type="molecule type" value="Genomic_DNA"/>
</dbReference>
<feature type="domain" description="CpXC" evidence="1">
    <location>
        <begin position="10"/>
        <end position="125"/>
    </location>
</feature>
<dbReference type="RefSeq" id="WP_109567943.1">
    <property type="nucleotide sequence ID" value="NZ_CP029463.1"/>
</dbReference>
<evidence type="ECO:0000313" key="2">
    <source>
        <dbReference type="EMBL" id="AWM12534.1"/>
    </source>
</evidence>
<dbReference type="OrthoDB" id="1359508at2"/>